<name>A0A0M0JS75_9EUKA</name>
<sequence>MLNSTSTGFLLVTSTVVLIASLFLTNDPVDTCAVSGGMQYCVGWNNAYAFVWSIMEIVLCAVGLVALKYKPDLLSKVLVAKVPLLYAPITVESLLSFVLFLNATIGALIMTNQPEHGFDQTNNGYFACWAGVCAALGNIGVDAIKNGEDIAKKGVSPAWGIIISSIMQFEEVEPPQDEMTLGRELQEAIVLYNTPAMVFAFWLSVATIIVATIFVFRPTLFAGKIAMLGTLIKLVMLVSWVVEAFWTTFPGSSPFHVTGNGYFGSWLAVAFAAQMFYAVAPAMPEGRTSEVLSSKSVDVEVSKAAVEEDAMAL</sequence>
<evidence type="ECO:0000313" key="3">
    <source>
        <dbReference type="Proteomes" id="UP000037460"/>
    </source>
</evidence>
<accession>A0A0M0JS75</accession>
<gene>
    <name evidence="2" type="ORF">Ctob_009866</name>
</gene>
<organism evidence="2 3">
    <name type="scientific">Chrysochromulina tobinii</name>
    <dbReference type="NCBI Taxonomy" id="1460289"/>
    <lineage>
        <taxon>Eukaryota</taxon>
        <taxon>Haptista</taxon>
        <taxon>Haptophyta</taxon>
        <taxon>Prymnesiophyceae</taxon>
        <taxon>Prymnesiales</taxon>
        <taxon>Chrysochromulinaceae</taxon>
        <taxon>Chrysochromulina</taxon>
    </lineage>
</organism>
<evidence type="ECO:0000313" key="2">
    <source>
        <dbReference type="EMBL" id="KOO29365.1"/>
    </source>
</evidence>
<feature type="transmembrane region" description="Helical" evidence="1">
    <location>
        <begin position="228"/>
        <end position="249"/>
    </location>
</feature>
<keyword evidence="1" id="KW-0812">Transmembrane</keyword>
<dbReference type="EMBL" id="JWZX01002428">
    <property type="protein sequence ID" value="KOO29365.1"/>
    <property type="molecule type" value="Genomic_DNA"/>
</dbReference>
<dbReference type="AlphaFoldDB" id="A0A0M0JS75"/>
<feature type="transmembrane region" description="Helical" evidence="1">
    <location>
        <begin position="196"/>
        <end position="216"/>
    </location>
</feature>
<keyword evidence="1" id="KW-1133">Transmembrane helix</keyword>
<reference evidence="3" key="1">
    <citation type="journal article" date="2015" name="PLoS Genet.">
        <title>Genome Sequence and Transcriptome Analyses of Chrysochromulina tobin: Metabolic Tools for Enhanced Algal Fitness in the Prominent Order Prymnesiales (Haptophyceae).</title>
        <authorList>
            <person name="Hovde B.T."/>
            <person name="Deodato C.R."/>
            <person name="Hunsperger H.M."/>
            <person name="Ryken S.A."/>
            <person name="Yost W."/>
            <person name="Jha R.K."/>
            <person name="Patterson J."/>
            <person name="Monnat R.J. Jr."/>
            <person name="Barlow S.B."/>
            <person name="Starkenburg S.R."/>
            <person name="Cattolico R.A."/>
        </authorList>
    </citation>
    <scope>NUCLEOTIDE SEQUENCE</scope>
    <source>
        <strain evidence="3">CCMP291</strain>
    </source>
</reference>
<protein>
    <recommendedName>
        <fullName evidence="4">Transmembrane protein</fullName>
    </recommendedName>
</protein>
<keyword evidence="3" id="KW-1185">Reference proteome</keyword>
<feature type="transmembrane region" description="Helical" evidence="1">
    <location>
        <begin position="89"/>
        <end position="110"/>
    </location>
</feature>
<proteinExistence type="predicted"/>
<feature type="transmembrane region" description="Helical" evidence="1">
    <location>
        <begin position="261"/>
        <end position="280"/>
    </location>
</feature>
<evidence type="ECO:0008006" key="4">
    <source>
        <dbReference type="Google" id="ProtNLM"/>
    </source>
</evidence>
<dbReference type="Proteomes" id="UP000037460">
    <property type="component" value="Unassembled WGS sequence"/>
</dbReference>
<comment type="caution">
    <text evidence="2">The sequence shown here is derived from an EMBL/GenBank/DDBJ whole genome shotgun (WGS) entry which is preliminary data.</text>
</comment>
<feature type="transmembrane region" description="Helical" evidence="1">
    <location>
        <begin position="49"/>
        <end position="69"/>
    </location>
</feature>
<evidence type="ECO:0000256" key="1">
    <source>
        <dbReference type="SAM" id="Phobius"/>
    </source>
</evidence>
<keyword evidence="1" id="KW-0472">Membrane</keyword>